<proteinExistence type="predicted"/>
<dbReference type="PATRIC" id="fig|1411915.3.peg.803"/>
<name>W2D1P2_9BACT</name>
<feature type="chain" id="PRO_5004813294" description="GLPGLI family protein" evidence="1">
    <location>
        <begin position="27"/>
        <end position="286"/>
    </location>
</feature>
<evidence type="ECO:0008006" key="4">
    <source>
        <dbReference type="Google" id="ProtNLM"/>
    </source>
</evidence>
<protein>
    <recommendedName>
        <fullName evidence="4">GLPGLI family protein</fullName>
    </recommendedName>
</protein>
<evidence type="ECO:0000256" key="1">
    <source>
        <dbReference type="SAM" id="SignalP"/>
    </source>
</evidence>
<gene>
    <name evidence="2" type="ORF">T235_08500</name>
</gene>
<accession>W2D1P2</accession>
<evidence type="ECO:0000313" key="3">
    <source>
        <dbReference type="Proteomes" id="UP000034980"/>
    </source>
</evidence>
<dbReference type="AlphaFoldDB" id="W2D1P2"/>
<organism evidence="2 3">
    <name type="scientific">Tannerella sp. oral taxon BU063 isolate Cell 8/11</name>
    <dbReference type="NCBI Taxonomy" id="1411915"/>
    <lineage>
        <taxon>Bacteria</taxon>
        <taxon>Pseudomonadati</taxon>
        <taxon>Bacteroidota</taxon>
        <taxon>Bacteroidia</taxon>
        <taxon>Bacteroidales</taxon>
        <taxon>Tannerellaceae</taxon>
        <taxon>Tannerella</taxon>
    </lineage>
</organism>
<dbReference type="Pfam" id="PF22252">
    <property type="entry name" value="PNGase_F-II_N"/>
    <property type="match status" value="1"/>
</dbReference>
<evidence type="ECO:0000313" key="2">
    <source>
        <dbReference type="EMBL" id="ETK12577.1"/>
    </source>
</evidence>
<comment type="caution">
    <text evidence="2">The sequence shown here is derived from an EMBL/GenBank/DDBJ whole genome shotgun (WGS) entry which is preliminary data.</text>
</comment>
<dbReference type="Proteomes" id="UP000034980">
    <property type="component" value="Unassembled WGS sequence"/>
</dbReference>
<sequence length="286" mass="33012">MRQTYKLNEMKIVVYLLLLASLAVQAAAREPVLDRAYMKCLYRYVYLNDTLTGKTKDDLLILQIGKSISKCFSHYSNQVDSLSALPNGDMIIGKMINDAMNNGEFMRGKYPHKRLKTYIYKNYPEGRMTVTDGLILQDYCYVDSLHTQTWTMGDSTREVLGYTCQQATADFRGRRWTAWFATDIPVSDGPWKLGGLPGLILEAYDEGQQHLFTAVGLERVKDEPIIFNRSFGDNQKFEQTNRLEFLRSKKKSLMDFNGYIQMDTGIDLSQGKPQKVMRYDLLERDY</sequence>
<reference evidence="2 3" key="1">
    <citation type="submission" date="2013-11" db="EMBL/GenBank/DDBJ databases">
        <title>Single cell genomics of uncultured Tannerella BU063 (oral taxon 286).</title>
        <authorList>
            <person name="Beall C.J."/>
            <person name="Campbell A.G."/>
            <person name="Griffen A.L."/>
            <person name="Podar M."/>
            <person name="Leys E.J."/>
        </authorList>
    </citation>
    <scope>NUCLEOTIDE SEQUENCE [LARGE SCALE GENOMIC DNA]</scope>
    <source>
        <strain evidence="2">Cell 8/11</strain>
    </source>
</reference>
<dbReference type="NCBIfam" id="TIGR01200">
    <property type="entry name" value="GLPGLI"/>
    <property type="match status" value="1"/>
</dbReference>
<dbReference type="InterPro" id="IPR005901">
    <property type="entry name" value="GLPGLI"/>
</dbReference>
<keyword evidence="1" id="KW-0732">Signal</keyword>
<dbReference type="EMBL" id="AYYF01001103">
    <property type="protein sequence ID" value="ETK12577.1"/>
    <property type="molecule type" value="Genomic_DNA"/>
</dbReference>
<feature type="signal peptide" evidence="1">
    <location>
        <begin position="1"/>
        <end position="26"/>
    </location>
</feature>